<dbReference type="AlphaFoldDB" id="A0A3B7MML4"/>
<dbReference type="OrthoDB" id="9810297at2"/>
<feature type="active site" description="Nucleophile" evidence="5">
    <location>
        <position position="352"/>
    </location>
</feature>
<comment type="similarity">
    <text evidence="5">Belongs to the class I-like SAM-binding methyltransferase superfamily. RsmB/NOP family.</text>
</comment>
<name>A0A3B7MML4_9BACT</name>
<dbReference type="Pfam" id="PF01189">
    <property type="entry name" value="Methyltr_RsmB-F"/>
    <property type="match status" value="1"/>
</dbReference>
<evidence type="ECO:0000256" key="3">
    <source>
        <dbReference type="ARBA" id="ARBA00022691"/>
    </source>
</evidence>
<dbReference type="PANTHER" id="PTHR22807">
    <property type="entry name" value="NOP2 YEAST -RELATED NOL1/NOP2/FMU SUN DOMAIN-CONTAINING"/>
    <property type="match status" value="1"/>
</dbReference>
<dbReference type="InterPro" id="IPR029063">
    <property type="entry name" value="SAM-dependent_MTases_sf"/>
</dbReference>
<protein>
    <submittedName>
        <fullName evidence="7">Fmu (Sun) domain-containing protein</fullName>
    </submittedName>
</protein>
<feature type="binding site" evidence="5">
    <location>
        <position position="279"/>
    </location>
    <ligand>
        <name>S-adenosyl-L-methionine</name>
        <dbReference type="ChEBI" id="CHEBI:59789"/>
    </ligand>
</feature>
<dbReference type="InterPro" id="IPR023267">
    <property type="entry name" value="RCMT"/>
</dbReference>
<keyword evidence="3 5" id="KW-0949">S-adenosyl-L-methionine</keyword>
<dbReference type="Proteomes" id="UP000263900">
    <property type="component" value="Chromosome"/>
</dbReference>
<proteinExistence type="inferred from homology"/>
<comment type="caution">
    <text evidence="5">Lacks conserved residue(s) required for the propagation of feature annotation.</text>
</comment>
<gene>
    <name evidence="7" type="ORF">D3H65_17975</name>
</gene>
<dbReference type="PROSITE" id="PS51686">
    <property type="entry name" value="SAM_MT_RSMB_NOP"/>
    <property type="match status" value="1"/>
</dbReference>
<feature type="binding site" evidence="5">
    <location>
        <position position="252"/>
    </location>
    <ligand>
        <name>S-adenosyl-L-methionine</name>
        <dbReference type="ChEBI" id="CHEBI:59789"/>
    </ligand>
</feature>
<evidence type="ECO:0000259" key="6">
    <source>
        <dbReference type="PROSITE" id="PS51686"/>
    </source>
</evidence>
<dbReference type="PANTHER" id="PTHR22807:SF53">
    <property type="entry name" value="RIBOSOMAL RNA SMALL SUBUNIT METHYLTRANSFERASE B-RELATED"/>
    <property type="match status" value="1"/>
</dbReference>
<dbReference type="InterPro" id="IPR001678">
    <property type="entry name" value="MeTrfase_RsmB-F_NOP2_dom"/>
</dbReference>
<evidence type="ECO:0000313" key="7">
    <source>
        <dbReference type="EMBL" id="AXY75754.1"/>
    </source>
</evidence>
<keyword evidence="1 5" id="KW-0489">Methyltransferase</keyword>
<evidence type="ECO:0000256" key="2">
    <source>
        <dbReference type="ARBA" id="ARBA00022679"/>
    </source>
</evidence>
<dbReference type="Gene3D" id="3.40.50.150">
    <property type="entry name" value="Vaccinia Virus protein VP39"/>
    <property type="match status" value="1"/>
</dbReference>
<evidence type="ECO:0000313" key="8">
    <source>
        <dbReference type="Proteomes" id="UP000263900"/>
    </source>
</evidence>
<feature type="binding site" evidence="5">
    <location>
        <position position="299"/>
    </location>
    <ligand>
        <name>S-adenosyl-L-methionine</name>
        <dbReference type="ChEBI" id="CHEBI:59789"/>
    </ligand>
</feature>
<dbReference type="RefSeq" id="WP_119051635.1">
    <property type="nucleotide sequence ID" value="NZ_CP032157.1"/>
</dbReference>
<dbReference type="KEGG" id="pseg:D3H65_17975"/>
<evidence type="ECO:0000256" key="1">
    <source>
        <dbReference type="ARBA" id="ARBA00022603"/>
    </source>
</evidence>
<dbReference type="SUPFAM" id="SSF53335">
    <property type="entry name" value="S-adenosyl-L-methionine-dependent methyltransferases"/>
    <property type="match status" value="1"/>
</dbReference>
<dbReference type="GO" id="GO:0001510">
    <property type="term" value="P:RNA methylation"/>
    <property type="evidence" value="ECO:0007669"/>
    <property type="project" value="InterPro"/>
</dbReference>
<dbReference type="InterPro" id="IPR049560">
    <property type="entry name" value="MeTrfase_RsmB-F_NOP2_cat"/>
</dbReference>
<reference evidence="7 8" key="1">
    <citation type="submission" date="2018-09" db="EMBL/GenBank/DDBJ databases">
        <title>Genome sequencing of strain 6GH32-13.</title>
        <authorList>
            <person name="Weon H.-Y."/>
            <person name="Heo J."/>
            <person name="Kwon S.-W."/>
        </authorList>
    </citation>
    <scope>NUCLEOTIDE SEQUENCE [LARGE SCALE GENOMIC DNA]</scope>
    <source>
        <strain evidence="7 8">5GH32-13</strain>
    </source>
</reference>
<keyword evidence="4 5" id="KW-0694">RNA-binding</keyword>
<accession>A0A3B7MML4</accession>
<dbReference type="CDD" id="cd02440">
    <property type="entry name" value="AdoMet_MTases"/>
    <property type="match status" value="1"/>
</dbReference>
<evidence type="ECO:0000256" key="4">
    <source>
        <dbReference type="ARBA" id="ARBA00022884"/>
    </source>
</evidence>
<feature type="domain" description="SAM-dependent MTase RsmB/NOP-type" evidence="6">
    <location>
        <begin position="139"/>
        <end position="398"/>
    </location>
</feature>
<sequence>MKFFAHLNTAVQVIGQYKGQQPFGIFIKDFFRQDKKYGSRDRKNISHLCYCYFRLGKGYPLLTVEERIVAGLFLCSATPNEMLAQLKPAWNDQAGLPVEEKFSFVNAVSSSSASGAPDAAPAIFPWKDALSAGIDHEAFSGSFLVQPHLFLRIRPGKEKMVQQKLDGAGISYGMPAPHCIALANASKIDEVIRLNKEGVIQDYSSQRVGEFLQPELLAAAPGVRVWDCCAASGGKSILAWDVLGSIDLTVSDIRESIIANLKKRFAEAGITKYRSFVADLGDPQATLQLPVSPQLIIADVPCSGSGTWSRTPEQLYYFEPAAIARYRGLQQKIVSRVIEKLAPGGHFLYITCSVFREENEEVVSFIQQHFGLAIVKMELLRGYDQQADTMFAALLKKD</sequence>
<keyword evidence="2 5" id="KW-0808">Transferase</keyword>
<dbReference type="EMBL" id="CP032157">
    <property type="protein sequence ID" value="AXY75754.1"/>
    <property type="molecule type" value="Genomic_DNA"/>
</dbReference>
<organism evidence="7 8">
    <name type="scientific">Paraflavitalea soli</name>
    <dbReference type="NCBI Taxonomy" id="2315862"/>
    <lineage>
        <taxon>Bacteria</taxon>
        <taxon>Pseudomonadati</taxon>
        <taxon>Bacteroidota</taxon>
        <taxon>Chitinophagia</taxon>
        <taxon>Chitinophagales</taxon>
        <taxon>Chitinophagaceae</taxon>
        <taxon>Paraflavitalea</taxon>
    </lineage>
</organism>
<evidence type="ECO:0000256" key="5">
    <source>
        <dbReference type="PROSITE-ProRule" id="PRU01023"/>
    </source>
</evidence>
<dbReference type="PRINTS" id="PR02008">
    <property type="entry name" value="RCMTFAMILY"/>
</dbReference>
<dbReference type="GO" id="GO:0008173">
    <property type="term" value="F:RNA methyltransferase activity"/>
    <property type="evidence" value="ECO:0007669"/>
    <property type="project" value="InterPro"/>
</dbReference>
<dbReference type="GO" id="GO:0003723">
    <property type="term" value="F:RNA binding"/>
    <property type="evidence" value="ECO:0007669"/>
    <property type="project" value="UniProtKB-UniRule"/>
</dbReference>
<keyword evidence="8" id="KW-1185">Reference proteome</keyword>